<accession>C6H4N3</accession>
<name>C6H4N3_AJECH</name>
<dbReference type="AlphaFoldDB" id="C6H4N3"/>
<gene>
    <name evidence="2" type="ORF">HCDG_00234</name>
</gene>
<feature type="compositionally biased region" description="Low complexity" evidence="1">
    <location>
        <begin position="238"/>
        <end position="249"/>
    </location>
</feature>
<dbReference type="eggNOG" id="ENOG502RNWI">
    <property type="taxonomic scope" value="Eukaryota"/>
</dbReference>
<feature type="compositionally biased region" description="Basic and acidic residues" evidence="1">
    <location>
        <begin position="160"/>
        <end position="181"/>
    </location>
</feature>
<evidence type="ECO:0000256" key="1">
    <source>
        <dbReference type="SAM" id="MobiDB-lite"/>
    </source>
</evidence>
<feature type="region of interest" description="Disordered" evidence="1">
    <location>
        <begin position="1"/>
        <end position="26"/>
    </location>
</feature>
<reference evidence="3" key="1">
    <citation type="submission" date="2009-05" db="EMBL/GenBank/DDBJ databases">
        <title>The genome sequence of Ajellomyces capsulatus strain H143.</title>
        <authorList>
            <person name="Champion M."/>
            <person name="Cuomo C.A."/>
            <person name="Ma L.-J."/>
            <person name="Henn M.R."/>
            <person name="Sil A."/>
            <person name="Goldman B."/>
            <person name="Young S.K."/>
            <person name="Kodira C.D."/>
            <person name="Zeng Q."/>
            <person name="Koehrsen M."/>
            <person name="Alvarado L."/>
            <person name="Berlin A.M."/>
            <person name="Borenstein D."/>
            <person name="Chen Z."/>
            <person name="Engels R."/>
            <person name="Freedman E."/>
            <person name="Gellesch M."/>
            <person name="Goldberg J."/>
            <person name="Griggs A."/>
            <person name="Gujja S."/>
            <person name="Heiman D.I."/>
            <person name="Hepburn T.A."/>
            <person name="Howarth C."/>
            <person name="Jen D."/>
            <person name="Larson L."/>
            <person name="Lewis B."/>
            <person name="Mehta T."/>
            <person name="Park D."/>
            <person name="Pearson M."/>
            <person name="Roberts A."/>
            <person name="Saif S."/>
            <person name="Shea T.D."/>
            <person name="Shenoy N."/>
            <person name="Sisk P."/>
            <person name="Stolte C."/>
            <person name="Sykes S."/>
            <person name="Walk T."/>
            <person name="White J."/>
            <person name="Yandava C."/>
            <person name="Klein B."/>
            <person name="McEwen J.G."/>
            <person name="Puccia R."/>
            <person name="Goldman G.H."/>
            <person name="Felipe M.S."/>
            <person name="Nino-Vega G."/>
            <person name="San-Blas G."/>
            <person name="Taylor J.W."/>
            <person name="Mendoza L."/>
            <person name="Galagan J.E."/>
            <person name="Nusbaum C."/>
            <person name="Birren B.W."/>
        </authorList>
    </citation>
    <scope>NUCLEOTIDE SEQUENCE [LARGE SCALE GENOMIC DNA]</scope>
    <source>
        <strain evidence="3">H143</strain>
    </source>
</reference>
<dbReference type="OrthoDB" id="3647228at2759"/>
<evidence type="ECO:0000313" key="2">
    <source>
        <dbReference type="EMBL" id="EER44655.1"/>
    </source>
</evidence>
<evidence type="ECO:0000313" key="3">
    <source>
        <dbReference type="Proteomes" id="UP000002624"/>
    </source>
</evidence>
<feature type="compositionally biased region" description="Low complexity" evidence="1">
    <location>
        <begin position="10"/>
        <end position="23"/>
    </location>
</feature>
<protein>
    <submittedName>
        <fullName evidence="2">Uncharacterized protein</fullName>
    </submittedName>
</protein>
<dbReference type="VEuPathDB" id="FungiDB:HCDG_00234"/>
<dbReference type="SMR" id="C6H4N3"/>
<proteinExistence type="predicted"/>
<dbReference type="HOGENOM" id="CLU_040686_0_0_1"/>
<dbReference type="EMBL" id="GG692419">
    <property type="protein sequence ID" value="EER44655.1"/>
    <property type="molecule type" value="Genomic_DNA"/>
</dbReference>
<organism evidence="2 3">
    <name type="scientific">Ajellomyces capsulatus (strain H143)</name>
    <name type="common">Darling's disease fungus</name>
    <name type="synonym">Histoplasma capsulatum</name>
    <dbReference type="NCBI Taxonomy" id="544712"/>
    <lineage>
        <taxon>Eukaryota</taxon>
        <taxon>Fungi</taxon>
        <taxon>Dikarya</taxon>
        <taxon>Ascomycota</taxon>
        <taxon>Pezizomycotina</taxon>
        <taxon>Eurotiomycetes</taxon>
        <taxon>Eurotiomycetidae</taxon>
        <taxon>Onygenales</taxon>
        <taxon>Ajellomycetaceae</taxon>
        <taxon>Histoplasma</taxon>
    </lineage>
</organism>
<sequence>MSQGTKAMDPVPNSNPNANTTPSRFSPASLLWAHQLRREHNTLVSRLDALEETLASSSAKAITTTEELKSDLETRVKEVGDVLGVTQGEVGIVKRGIEELNGWKEVFEQSQREAVGKWERKEGEWRREMEKREEARQLVEGGLREILDGVRGLKRVVEEMRREREQEKEKEKERDKEKEMKTLPYKAAYLNLEHSDDDDNEPFRSPSLPPLLHAPHSQRRQRHNIPSTISGTPTMTHLPSSTPTRSSLPPQAPHDGYSAILVPDSMPPAPPSPHPDQTAAAHCEFQTSPPQLPRSPIAQPPGKFEYANIEKAKEDEVQAPQQGPGETLESYMERCRVVLSRCPRGEEKRVISTFWGGMEDGSVKGGLGEELVRQGWKCEVVRQFVDSLSEGLGEQGKGKREGGGLAETGERDRCLVRGERNVATSRNGAVEKKRRKAKVKKRRAIPVIWPVDEEGEGWLVVQNGLT</sequence>
<dbReference type="OMA" id="VISVVWP"/>
<feature type="region of interest" description="Disordered" evidence="1">
    <location>
        <begin position="160"/>
        <end position="253"/>
    </location>
</feature>
<dbReference type="Proteomes" id="UP000002624">
    <property type="component" value="Unassembled WGS sequence"/>
</dbReference>
<feature type="compositionally biased region" description="Polar residues" evidence="1">
    <location>
        <begin position="224"/>
        <end position="237"/>
    </location>
</feature>